<dbReference type="InParanoid" id="A0A3N4L6I8"/>
<feature type="region of interest" description="Disordered" evidence="1">
    <location>
        <begin position="545"/>
        <end position="663"/>
    </location>
</feature>
<dbReference type="SMART" id="SM00160">
    <property type="entry name" value="RanBD"/>
    <property type="match status" value="1"/>
</dbReference>
<feature type="region of interest" description="Disordered" evidence="1">
    <location>
        <begin position="1"/>
        <end position="76"/>
    </location>
</feature>
<dbReference type="SUPFAM" id="SSF50729">
    <property type="entry name" value="PH domain-like"/>
    <property type="match status" value="1"/>
</dbReference>
<feature type="region of interest" description="Disordered" evidence="1">
    <location>
        <begin position="319"/>
        <end position="351"/>
    </location>
</feature>
<dbReference type="STRING" id="1051890.A0A3N4L6I8"/>
<dbReference type="PANTHER" id="PTHR38697">
    <property type="entry name" value="NUCLEAR PORE COMPLEX PROTEIN SIMILAR TO S. CEREVISIAE NUP2 (EUROFUNG)"/>
    <property type="match status" value="1"/>
</dbReference>
<feature type="region of interest" description="Disordered" evidence="1">
    <location>
        <begin position="454"/>
        <end position="512"/>
    </location>
</feature>
<feature type="compositionally biased region" description="Low complexity" evidence="1">
    <location>
        <begin position="319"/>
        <end position="347"/>
    </location>
</feature>
<feature type="compositionally biased region" description="Low complexity" evidence="1">
    <location>
        <begin position="273"/>
        <end position="285"/>
    </location>
</feature>
<reference evidence="3 4" key="1">
    <citation type="journal article" date="2018" name="Nat. Ecol. Evol.">
        <title>Pezizomycetes genomes reveal the molecular basis of ectomycorrhizal truffle lifestyle.</title>
        <authorList>
            <person name="Murat C."/>
            <person name="Payen T."/>
            <person name="Noel B."/>
            <person name="Kuo A."/>
            <person name="Morin E."/>
            <person name="Chen J."/>
            <person name="Kohler A."/>
            <person name="Krizsan K."/>
            <person name="Balestrini R."/>
            <person name="Da Silva C."/>
            <person name="Montanini B."/>
            <person name="Hainaut M."/>
            <person name="Levati E."/>
            <person name="Barry K.W."/>
            <person name="Belfiori B."/>
            <person name="Cichocki N."/>
            <person name="Clum A."/>
            <person name="Dockter R.B."/>
            <person name="Fauchery L."/>
            <person name="Guy J."/>
            <person name="Iotti M."/>
            <person name="Le Tacon F."/>
            <person name="Lindquist E.A."/>
            <person name="Lipzen A."/>
            <person name="Malagnac F."/>
            <person name="Mello A."/>
            <person name="Molinier V."/>
            <person name="Miyauchi S."/>
            <person name="Poulain J."/>
            <person name="Riccioni C."/>
            <person name="Rubini A."/>
            <person name="Sitrit Y."/>
            <person name="Splivallo R."/>
            <person name="Traeger S."/>
            <person name="Wang M."/>
            <person name="Zifcakova L."/>
            <person name="Wipf D."/>
            <person name="Zambonelli A."/>
            <person name="Paolocci F."/>
            <person name="Nowrousian M."/>
            <person name="Ottonello S."/>
            <person name="Baldrian P."/>
            <person name="Spatafora J.W."/>
            <person name="Henrissat B."/>
            <person name="Nagy L.G."/>
            <person name="Aury J.M."/>
            <person name="Wincker P."/>
            <person name="Grigoriev I.V."/>
            <person name="Bonfante P."/>
            <person name="Martin F.M."/>
        </authorList>
    </citation>
    <scope>NUCLEOTIDE SEQUENCE [LARGE SCALE GENOMIC DNA]</scope>
    <source>
        <strain evidence="3 4">ATCC MYA-4762</strain>
    </source>
</reference>
<feature type="compositionally biased region" description="Polar residues" evidence="1">
    <location>
        <begin position="1"/>
        <end position="15"/>
    </location>
</feature>
<organism evidence="3 4">
    <name type="scientific">Terfezia boudieri ATCC MYA-4762</name>
    <dbReference type="NCBI Taxonomy" id="1051890"/>
    <lineage>
        <taxon>Eukaryota</taxon>
        <taxon>Fungi</taxon>
        <taxon>Dikarya</taxon>
        <taxon>Ascomycota</taxon>
        <taxon>Pezizomycotina</taxon>
        <taxon>Pezizomycetes</taxon>
        <taxon>Pezizales</taxon>
        <taxon>Pezizaceae</taxon>
        <taxon>Terfezia</taxon>
    </lineage>
</organism>
<dbReference type="PANTHER" id="PTHR38697:SF1">
    <property type="entry name" value="NUCLEAR PORE COMPLEX PROTEIN SIMILAR TO S. CEREVISIAE NUP2 (EUROFUNG)"/>
    <property type="match status" value="1"/>
</dbReference>
<evidence type="ECO:0000256" key="1">
    <source>
        <dbReference type="SAM" id="MobiDB-lite"/>
    </source>
</evidence>
<feature type="region of interest" description="Disordered" evidence="1">
    <location>
        <begin position="675"/>
        <end position="730"/>
    </location>
</feature>
<dbReference type="AlphaFoldDB" id="A0A3N4L6I8"/>
<gene>
    <name evidence="3" type="ORF">L211DRAFT_724165</name>
</gene>
<dbReference type="Pfam" id="PF00638">
    <property type="entry name" value="Ran_BP1"/>
    <property type="match status" value="1"/>
</dbReference>
<feature type="compositionally biased region" description="Basic and acidic residues" evidence="1">
    <location>
        <begin position="545"/>
        <end position="558"/>
    </location>
</feature>
<feature type="domain" description="RanBD1" evidence="2">
    <location>
        <begin position="716"/>
        <end position="834"/>
    </location>
</feature>
<feature type="region of interest" description="Disordered" evidence="1">
    <location>
        <begin position="408"/>
        <end position="435"/>
    </location>
</feature>
<sequence length="836" mass="86552">MKSTNPFALLNSTTPAGKPPAEMLGTTTPFGSTTPAGTPGMPATPAGQPIFGGSTIKFPAPEETKGQASDSPLAKPTFGGVSEFNFPTLAAKKGEAGEAAKLKPTFGGVSEFNFPTLAGKKDEAGEAAKPKPTFGGVSTFSFPEPVAKNDGETTKQKPTFGGVSTFNFPEPVAKNSSDAGKPQSTFGGVPTSGIFAQKDKVTEDKLANPFAGMLGPKGAITQAAAPTKPFAASAPAPASGALFGNLSSTASAGLFGSEAKIGETKKVGGGIFGSSTSGASAPATGNKHEESSKPVSRDIFGVKTSISLNASSTTGEISYPALPSTSTASTAPSVTTNGNTTLTQLNQVPPPCEDLTEAQREEFDRQYKVRTLNFSFLNALQDSDVNTADLRLVFREYEKLYEHIMHGTKRKDESQENGTALSPKRSKTDETKPAASSAASVFGAIVDKNIGQPAASTAKEGQPKSVFGGFNSQLKNTPTAEKPTVTPSTFGNSFATSPVATNADSTKPPKATSMLFGAGGGAAVSAPAHTSGGLFSDLKPILRDQKDRGEEDSPEKLKSGGLLFGAKPTDGPPVFSFQTESTATPEKPSSGFTFGTPRAEGDQTWKPDTPIKFGGSSSAIFGSQSSTNTAPSQTLNFTSQETAATTAPSDASQPPFSFTSNNSLARPFVSQNASFDGITSSGTSTPGATNDTGAPASTTSAEVTKLTEPSDEVHADKTDMSGPGPGEENDEVLYSVRVAVYIKDDHGAMKKVAVGVSRVLKDKDTMKTRFLVRTEQGKVVVNVRLQEGVQYTPVPDKKVILIPDFSSGQKPKVYTVRTKESSAVVELGRIIAEVKG</sequence>
<dbReference type="EMBL" id="ML121623">
    <property type="protein sequence ID" value="RPB18524.1"/>
    <property type="molecule type" value="Genomic_DNA"/>
</dbReference>
<feature type="compositionally biased region" description="Polar residues" evidence="1">
    <location>
        <begin position="174"/>
        <end position="186"/>
    </location>
</feature>
<dbReference type="OrthoDB" id="185618at2759"/>
<accession>A0A3N4L6I8</accession>
<feature type="compositionally biased region" description="Polar residues" evidence="1">
    <location>
        <begin position="675"/>
        <end position="702"/>
    </location>
</feature>
<feature type="compositionally biased region" description="Basic and acidic residues" evidence="1">
    <location>
        <begin position="286"/>
        <end position="295"/>
    </location>
</feature>
<dbReference type="InterPro" id="IPR053074">
    <property type="entry name" value="NPC_Nucleoporin"/>
</dbReference>
<feature type="compositionally biased region" description="Low complexity" evidence="1">
    <location>
        <begin position="614"/>
        <end position="626"/>
    </location>
</feature>
<dbReference type="Gene3D" id="2.30.29.30">
    <property type="entry name" value="Pleckstrin-homology domain (PH domain)/Phosphotyrosine-binding domain (PTB)"/>
    <property type="match status" value="1"/>
</dbReference>
<keyword evidence="4" id="KW-1185">Reference proteome</keyword>
<feature type="region of interest" description="Disordered" evidence="1">
    <location>
        <begin position="273"/>
        <end position="295"/>
    </location>
</feature>
<dbReference type="Proteomes" id="UP000267821">
    <property type="component" value="Unassembled WGS sequence"/>
</dbReference>
<dbReference type="CDD" id="cd13170">
    <property type="entry name" value="RanBD_NUP50"/>
    <property type="match status" value="1"/>
</dbReference>
<feature type="compositionally biased region" description="Low complexity" evidence="1">
    <location>
        <begin position="31"/>
        <end position="47"/>
    </location>
</feature>
<protein>
    <recommendedName>
        <fullName evidence="2">RanBD1 domain-containing protein</fullName>
    </recommendedName>
</protein>
<proteinExistence type="predicted"/>
<evidence type="ECO:0000313" key="3">
    <source>
        <dbReference type="EMBL" id="RPB18524.1"/>
    </source>
</evidence>
<feature type="region of interest" description="Disordered" evidence="1">
    <location>
        <begin position="122"/>
        <end position="194"/>
    </location>
</feature>
<evidence type="ECO:0000259" key="2">
    <source>
        <dbReference type="SMART" id="SM00160"/>
    </source>
</evidence>
<feature type="compositionally biased region" description="Polar residues" evidence="1">
    <location>
        <begin position="627"/>
        <end position="663"/>
    </location>
</feature>
<evidence type="ECO:0000313" key="4">
    <source>
        <dbReference type="Proteomes" id="UP000267821"/>
    </source>
</evidence>
<name>A0A3N4L6I8_9PEZI</name>
<dbReference type="InterPro" id="IPR011993">
    <property type="entry name" value="PH-like_dom_sf"/>
</dbReference>
<feature type="compositionally biased region" description="Polar residues" evidence="1">
    <location>
        <begin position="470"/>
        <end position="505"/>
    </location>
</feature>
<dbReference type="InterPro" id="IPR000156">
    <property type="entry name" value="Ran_bind_dom"/>
</dbReference>